<dbReference type="InterPro" id="IPR043129">
    <property type="entry name" value="ATPase_NBD"/>
</dbReference>
<proteinExistence type="inferred from homology"/>
<evidence type="ECO:0000313" key="4">
    <source>
        <dbReference type="Proteomes" id="UP000266895"/>
    </source>
</evidence>
<keyword evidence="3" id="KW-0418">Kinase</keyword>
<keyword evidence="4" id="KW-1185">Reference proteome</keyword>
<evidence type="ECO:0000313" key="3">
    <source>
        <dbReference type="EMBL" id="VEG29271.1"/>
    </source>
</evidence>
<sequence length="445" mass="47592">MTPDDVVGSEADEDTSLSRGPRRPLSFVHVAQLSDLIEQARRFPQGVSRSDLAETLSMGRNAVDRRLRTAVEMNLLEPAGRGASTGGRAPEMWRFNPGAATMLALVISYRQSTAALMTLGGEVLERRTWEEGLLQPPSRVLTRAAALLSELRTARPDLPGPWALGVSLPVPVDFRDGSLVLPVTGAGTPSQWTSYPLRTRLARHLSMSVWVDDEVNALALAAASRVGAPSDILYVRISLGLGMGIVSNGQVHRGAGAASGEIAHIQLAGTGGERCRCGRQGCLETVISGAAIEREARAAHALRGSPYLREVMSERDTIVDSDVFRGVAEGDRVCVRIVSEAADRLSGILAVLITTYNPGEVVLGGTVALCGPQFAHTVGQSIRRRVLPVTAERLRVRIGDPDDALVGANRLAAERVLSPHVLQVWLPHGSPAGVEELITHRRQDA</sequence>
<dbReference type="Gene3D" id="3.30.420.40">
    <property type="match status" value="2"/>
</dbReference>
<dbReference type="Proteomes" id="UP000266895">
    <property type="component" value="Chromosome"/>
</dbReference>
<protein>
    <submittedName>
        <fullName evidence="3">Glucokinase</fullName>
        <ecNumber evidence="3">2.7.1.2</ecNumber>
    </submittedName>
</protein>
<comment type="similarity">
    <text evidence="1">Belongs to the ROK (NagC/XylR) family.</text>
</comment>
<dbReference type="OrthoDB" id="9810372at2"/>
<keyword evidence="3" id="KW-0808">Transferase</keyword>
<feature type="region of interest" description="Disordered" evidence="2">
    <location>
        <begin position="1"/>
        <end position="23"/>
    </location>
</feature>
<dbReference type="Pfam" id="PF00480">
    <property type="entry name" value="ROK"/>
    <property type="match status" value="1"/>
</dbReference>
<evidence type="ECO:0000256" key="2">
    <source>
        <dbReference type="SAM" id="MobiDB-lite"/>
    </source>
</evidence>
<dbReference type="AlphaFoldDB" id="A0A448HIF0"/>
<evidence type="ECO:0000256" key="1">
    <source>
        <dbReference type="ARBA" id="ARBA00006479"/>
    </source>
</evidence>
<accession>A0A448HIF0</accession>
<dbReference type="KEGG" id="ahw:NCTC11636_01965"/>
<dbReference type="PANTHER" id="PTHR18964">
    <property type="entry name" value="ROK (REPRESSOR, ORF, KINASE) FAMILY"/>
    <property type="match status" value="1"/>
</dbReference>
<dbReference type="EMBL" id="LR134350">
    <property type="protein sequence ID" value="VEG29271.1"/>
    <property type="molecule type" value="Genomic_DNA"/>
</dbReference>
<dbReference type="EC" id="2.7.1.2" evidence="3"/>
<dbReference type="PANTHER" id="PTHR18964:SF173">
    <property type="entry name" value="GLUCOKINASE"/>
    <property type="match status" value="1"/>
</dbReference>
<name>A0A448HIF0_9ACTO</name>
<dbReference type="RefSeq" id="WP_126382953.1">
    <property type="nucleotide sequence ID" value="NZ_LR134350.1"/>
</dbReference>
<reference evidence="3 4" key="1">
    <citation type="submission" date="2018-12" db="EMBL/GenBank/DDBJ databases">
        <authorList>
            <consortium name="Pathogen Informatics"/>
        </authorList>
    </citation>
    <scope>NUCLEOTIDE SEQUENCE [LARGE SCALE GENOMIC DNA]</scope>
    <source>
        <strain evidence="3 4">NCTC11636</strain>
    </source>
</reference>
<gene>
    <name evidence="3" type="primary">glcK_3</name>
    <name evidence="3" type="ORF">NCTC11636_01965</name>
</gene>
<dbReference type="InterPro" id="IPR000600">
    <property type="entry name" value="ROK"/>
</dbReference>
<organism evidence="3 4">
    <name type="scientific">Actinomyces howellii</name>
    <dbReference type="NCBI Taxonomy" id="52771"/>
    <lineage>
        <taxon>Bacteria</taxon>
        <taxon>Bacillati</taxon>
        <taxon>Actinomycetota</taxon>
        <taxon>Actinomycetes</taxon>
        <taxon>Actinomycetales</taxon>
        <taxon>Actinomycetaceae</taxon>
        <taxon>Actinomyces</taxon>
    </lineage>
</organism>
<dbReference type="GO" id="GO:0004340">
    <property type="term" value="F:glucokinase activity"/>
    <property type="evidence" value="ECO:0007669"/>
    <property type="project" value="UniProtKB-EC"/>
</dbReference>
<dbReference type="SUPFAM" id="SSF53067">
    <property type="entry name" value="Actin-like ATPase domain"/>
    <property type="match status" value="2"/>
</dbReference>